<proteinExistence type="predicted"/>
<evidence type="ECO:0000313" key="3">
    <source>
        <dbReference type="Proteomes" id="UP000054498"/>
    </source>
</evidence>
<gene>
    <name evidence="2" type="ORF">MNEG_16517</name>
</gene>
<dbReference type="AlphaFoldDB" id="A0A0D2ITV9"/>
<dbReference type="KEGG" id="mng:MNEG_16517"/>
<reference evidence="2 3" key="1">
    <citation type="journal article" date="2013" name="BMC Genomics">
        <title>Reconstruction of the lipid metabolism for the microalga Monoraphidium neglectum from its genome sequence reveals characteristics suitable for biofuel production.</title>
        <authorList>
            <person name="Bogen C."/>
            <person name="Al-Dilaimi A."/>
            <person name="Albersmeier A."/>
            <person name="Wichmann J."/>
            <person name="Grundmann M."/>
            <person name="Rupp O."/>
            <person name="Lauersen K.J."/>
            <person name="Blifernez-Klassen O."/>
            <person name="Kalinowski J."/>
            <person name="Goesmann A."/>
            <person name="Mussgnug J.H."/>
            <person name="Kruse O."/>
        </authorList>
    </citation>
    <scope>NUCLEOTIDE SEQUENCE [LARGE SCALE GENOMIC DNA]</scope>
    <source>
        <strain evidence="2 3">SAG 48.87</strain>
    </source>
</reference>
<evidence type="ECO:0000256" key="1">
    <source>
        <dbReference type="SAM" id="MobiDB-lite"/>
    </source>
</evidence>
<dbReference type="GeneID" id="25734284"/>
<dbReference type="EMBL" id="KK106665">
    <property type="protein sequence ID" value="KIY91447.1"/>
    <property type="molecule type" value="Genomic_DNA"/>
</dbReference>
<feature type="region of interest" description="Disordered" evidence="1">
    <location>
        <begin position="1"/>
        <end position="25"/>
    </location>
</feature>
<name>A0A0D2ITV9_9CHLO</name>
<accession>A0A0D2ITV9</accession>
<feature type="non-terminal residue" evidence="2">
    <location>
        <position position="1"/>
    </location>
</feature>
<dbReference type="Proteomes" id="UP000054498">
    <property type="component" value="Unassembled WGS sequence"/>
</dbReference>
<evidence type="ECO:0000313" key="2">
    <source>
        <dbReference type="EMBL" id="KIY91447.1"/>
    </source>
</evidence>
<sequence length="95" mass="8894">GELPDWKRTGGAPPTRRGRHRGAPAAALTHGLSGEVFGGGGGGGGGVPVMLLGAGSPGGALALLPLAAAGRAGSGFGAVDGGGGPIKPLLSYDDL</sequence>
<dbReference type="RefSeq" id="XP_013890467.1">
    <property type="nucleotide sequence ID" value="XM_014035013.1"/>
</dbReference>
<protein>
    <submittedName>
        <fullName evidence="2">Uncharacterized protein</fullName>
    </submittedName>
</protein>
<keyword evidence="3" id="KW-1185">Reference proteome</keyword>
<organism evidence="2 3">
    <name type="scientific">Monoraphidium neglectum</name>
    <dbReference type="NCBI Taxonomy" id="145388"/>
    <lineage>
        <taxon>Eukaryota</taxon>
        <taxon>Viridiplantae</taxon>
        <taxon>Chlorophyta</taxon>
        <taxon>core chlorophytes</taxon>
        <taxon>Chlorophyceae</taxon>
        <taxon>CS clade</taxon>
        <taxon>Sphaeropleales</taxon>
        <taxon>Selenastraceae</taxon>
        <taxon>Monoraphidium</taxon>
    </lineage>
</organism>